<comment type="similarity">
    <text evidence="1">Belongs to the phD/YefM antitoxin family.</text>
</comment>
<reference evidence="3" key="1">
    <citation type="journal article" date="2019" name="Int. J. Syst. Evol. Microbiol.">
        <title>The Global Catalogue of Microorganisms (GCM) 10K type strain sequencing project: providing services to taxonomists for standard genome sequencing and annotation.</title>
        <authorList>
            <consortium name="The Broad Institute Genomics Platform"/>
            <consortium name="The Broad Institute Genome Sequencing Center for Infectious Disease"/>
            <person name="Wu L."/>
            <person name="Ma J."/>
        </authorList>
    </citation>
    <scope>NUCLEOTIDE SEQUENCE [LARGE SCALE GENOMIC DNA]</scope>
    <source>
        <strain evidence="3">CGMCC 1.16275</strain>
    </source>
</reference>
<dbReference type="RefSeq" id="WP_377357322.1">
    <property type="nucleotide sequence ID" value="NZ_JBHTCM010000006.1"/>
</dbReference>
<dbReference type="Proteomes" id="UP001596456">
    <property type="component" value="Unassembled WGS sequence"/>
</dbReference>
<evidence type="ECO:0000313" key="2">
    <source>
        <dbReference type="EMBL" id="MFC7332725.1"/>
    </source>
</evidence>
<accession>A0ABW2KTM5</accession>
<dbReference type="EMBL" id="JBHTCM010000006">
    <property type="protein sequence ID" value="MFC7332725.1"/>
    <property type="molecule type" value="Genomic_DNA"/>
</dbReference>
<dbReference type="InterPro" id="IPR036165">
    <property type="entry name" value="YefM-like_sf"/>
</dbReference>
<name>A0ABW2KTM5_9PROT</name>
<organism evidence="2 3">
    <name type="scientific">Rhodocista pekingensis</name>
    <dbReference type="NCBI Taxonomy" id="201185"/>
    <lineage>
        <taxon>Bacteria</taxon>
        <taxon>Pseudomonadati</taxon>
        <taxon>Pseudomonadota</taxon>
        <taxon>Alphaproteobacteria</taxon>
        <taxon>Rhodospirillales</taxon>
        <taxon>Azospirillaceae</taxon>
        <taxon>Rhodocista</taxon>
    </lineage>
</organism>
<comment type="caution">
    <text evidence="2">The sequence shown here is derived from an EMBL/GenBank/DDBJ whole genome shotgun (WGS) entry which is preliminary data.</text>
</comment>
<proteinExistence type="inferred from homology"/>
<gene>
    <name evidence="2" type="ORF">ACFQPS_06085</name>
</gene>
<keyword evidence="3" id="KW-1185">Reference proteome</keyword>
<dbReference type="SUPFAM" id="SSF143120">
    <property type="entry name" value="YefM-like"/>
    <property type="match status" value="1"/>
</dbReference>
<evidence type="ECO:0000256" key="1">
    <source>
        <dbReference type="ARBA" id="ARBA00009981"/>
    </source>
</evidence>
<evidence type="ECO:0000313" key="3">
    <source>
        <dbReference type="Proteomes" id="UP001596456"/>
    </source>
</evidence>
<protein>
    <submittedName>
        <fullName evidence="2">Type II toxin-antitoxin system Phd/YefM family antitoxin</fullName>
    </submittedName>
</protein>
<dbReference type="NCBIfam" id="TIGR01552">
    <property type="entry name" value="phd_fam"/>
    <property type="match status" value="1"/>
</dbReference>
<sequence>MGIWISKQEAAARIGELLDRAEAGEDFVITVDGEPALHLRSAAADGLAAIERDIQDSLDDAANGRLVRGDDLVAELTAGYERAFGSRRAGDIR</sequence>
<dbReference type="Gene3D" id="3.40.1620.10">
    <property type="entry name" value="YefM-like domain"/>
    <property type="match status" value="1"/>
</dbReference>